<proteinExistence type="predicted"/>
<accession>A0ABN9PL22</accession>
<organism evidence="2 3">
    <name type="scientific">Prorocentrum cordatum</name>
    <dbReference type="NCBI Taxonomy" id="2364126"/>
    <lineage>
        <taxon>Eukaryota</taxon>
        <taxon>Sar</taxon>
        <taxon>Alveolata</taxon>
        <taxon>Dinophyceae</taxon>
        <taxon>Prorocentrales</taxon>
        <taxon>Prorocentraceae</taxon>
        <taxon>Prorocentrum</taxon>
    </lineage>
</organism>
<feature type="coiled-coil region" evidence="1">
    <location>
        <begin position="88"/>
        <end position="150"/>
    </location>
</feature>
<reference evidence="2" key="1">
    <citation type="submission" date="2023-10" db="EMBL/GenBank/DDBJ databases">
        <authorList>
            <person name="Chen Y."/>
            <person name="Shah S."/>
            <person name="Dougan E. K."/>
            <person name="Thang M."/>
            <person name="Chan C."/>
        </authorList>
    </citation>
    <scope>NUCLEOTIDE SEQUENCE [LARGE SCALE GENOMIC DNA]</scope>
</reference>
<keyword evidence="3" id="KW-1185">Reference proteome</keyword>
<feature type="non-terminal residue" evidence="2">
    <location>
        <position position="1"/>
    </location>
</feature>
<dbReference type="EMBL" id="CAUYUJ010000726">
    <property type="protein sequence ID" value="CAK0792214.1"/>
    <property type="molecule type" value="Genomic_DNA"/>
</dbReference>
<comment type="caution">
    <text evidence="2">The sequence shown here is derived from an EMBL/GenBank/DDBJ whole genome shotgun (WGS) entry which is preliminary data.</text>
</comment>
<evidence type="ECO:0000313" key="2">
    <source>
        <dbReference type="EMBL" id="CAK0792214.1"/>
    </source>
</evidence>
<dbReference type="Proteomes" id="UP001189429">
    <property type="component" value="Unassembled WGS sequence"/>
</dbReference>
<sequence>EAKGDDAKAASARELRAVQLEADKLRTELSGGALRINPLALRFLGAVKRLAGEVTPADSAVAHSGSEGDLGQAIAHLDSVACNVEDGVQRVLSELRELRLRTQEQDEEIRELKVRGAAGADASAAHQRDLQELQDRITRLQEELAEMQRGVDDRAAQDMQRRELVETLRMEACELRQRFGDRLTGLEGERSRLQRK</sequence>
<name>A0ABN9PL22_9DINO</name>
<keyword evidence="1" id="KW-0175">Coiled coil</keyword>
<evidence type="ECO:0000256" key="1">
    <source>
        <dbReference type="SAM" id="Coils"/>
    </source>
</evidence>
<gene>
    <name evidence="2" type="ORF">PCOR1329_LOCUS2865</name>
</gene>
<protein>
    <submittedName>
        <fullName evidence="2">Uncharacterized protein</fullName>
    </submittedName>
</protein>
<feature type="non-terminal residue" evidence="2">
    <location>
        <position position="196"/>
    </location>
</feature>
<evidence type="ECO:0000313" key="3">
    <source>
        <dbReference type="Proteomes" id="UP001189429"/>
    </source>
</evidence>
<dbReference type="SUPFAM" id="SSF161270">
    <property type="entry name" value="PspA lactotransferrin-binding region"/>
    <property type="match status" value="1"/>
</dbReference>